<keyword evidence="7 8" id="KW-0472">Membrane</keyword>
<evidence type="ECO:0000256" key="6">
    <source>
        <dbReference type="ARBA" id="ARBA00022989"/>
    </source>
</evidence>
<evidence type="ECO:0000256" key="2">
    <source>
        <dbReference type="ARBA" id="ARBA00022448"/>
    </source>
</evidence>
<feature type="transmembrane region" description="Helical" evidence="8">
    <location>
        <begin position="14"/>
        <end position="34"/>
    </location>
</feature>
<proteinExistence type="predicted"/>
<dbReference type="Proteomes" id="UP000749311">
    <property type="component" value="Unassembled WGS sequence"/>
</dbReference>
<dbReference type="PANTHER" id="PTHR32196">
    <property type="entry name" value="ABC TRANSPORTER PERMEASE PROTEIN YPHD-RELATED-RELATED"/>
    <property type="match status" value="1"/>
</dbReference>
<protein>
    <submittedName>
        <fullName evidence="9">Simple sugar transport system permease protein</fullName>
    </submittedName>
</protein>
<keyword evidence="3" id="KW-1003">Cell membrane</keyword>
<keyword evidence="2" id="KW-0813">Transport</keyword>
<keyword evidence="4" id="KW-0997">Cell inner membrane</keyword>
<sequence length="336" mass="35465">MNASLKWFTGHREMLLVVVLLVISVLFGLLNPSFFSAAHLFGILRSSVVLGIMALGVMTVLITNGIDISVSATAVVAMYVTTVTLNAVGFHGTVLVAILLGCLIGAVLGLVNGILVAWLKLPAMIVTIGTLTLYRGGLLAFVGTERIRELPAQMAEFGQLQLIQVSSGGRLASLHVSVLVWIVLAIGLAVVLRDTWWGRYLYAIGDNQEAASRMGVKPDRIRISAFVLSGTMAGLAGIFYASMNRAADPSTLVGFEMSVLAAVVLGGANVTGGRGTVLGTVLGVLLITLVGNSLVLVGIPSAWQQLFVGVFLLFGVVMPAIRDRRNRIRRGVVVAD</sequence>
<feature type="transmembrane region" description="Helical" evidence="8">
    <location>
        <begin position="223"/>
        <end position="243"/>
    </location>
</feature>
<evidence type="ECO:0000256" key="1">
    <source>
        <dbReference type="ARBA" id="ARBA00004651"/>
    </source>
</evidence>
<comment type="caution">
    <text evidence="9">The sequence shown here is derived from an EMBL/GenBank/DDBJ whole genome shotgun (WGS) entry which is preliminary data.</text>
</comment>
<evidence type="ECO:0000313" key="9">
    <source>
        <dbReference type="EMBL" id="NIH58381.1"/>
    </source>
</evidence>
<evidence type="ECO:0000256" key="8">
    <source>
        <dbReference type="SAM" id="Phobius"/>
    </source>
</evidence>
<evidence type="ECO:0000256" key="7">
    <source>
        <dbReference type="ARBA" id="ARBA00023136"/>
    </source>
</evidence>
<accession>A0ABX0SK60</accession>
<dbReference type="RefSeq" id="WP_167170669.1">
    <property type="nucleotide sequence ID" value="NZ_BAAAOO010000004.1"/>
</dbReference>
<evidence type="ECO:0000256" key="5">
    <source>
        <dbReference type="ARBA" id="ARBA00022692"/>
    </source>
</evidence>
<evidence type="ECO:0000256" key="4">
    <source>
        <dbReference type="ARBA" id="ARBA00022519"/>
    </source>
</evidence>
<dbReference type="PANTHER" id="PTHR32196:SF21">
    <property type="entry name" value="ABC TRANSPORTER PERMEASE PROTEIN YPHD-RELATED"/>
    <property type="match status" value="1"/>
</dbReference>
<reference evidence="9 10" key="1">
    <citation type="submission" date="2020-02" db="EMBL/GenBank/DDBJ databases">
        <title>Sequencing the genomes of 1000 actinobacteria strains.</title>
        <authorList>
            <person name="Klenk H.-P."/>
        </authorList>
    </citation>
    <scope>NUCLEOTIDE SEQUENCE [LARGE SCALE GENOMIC DNA]</scope>
    <source>
        <strain evidence="9 10">DSM 19609</strain>
    </source>
</reference>
<feature type="transmembrane region" description="Helical" evidence="8">
    <location>
        <begin position="249"/>
        <end position="270"/>
    </location>
</feature>
<evidence type="ECO:0000256" key="3">
    <source>
        <dbReference type="ARBA" id="ARBA00022475"/>
    </source>
</evidence>
<keyword evidence="9" id="KW-0762">Sugar transport</keyword>
<organism evidence="9 10">
    <name type="scientific">Brooklawnia cerclae</name>
    <dbReference type="NCBI Taxonomy" id="349934"/>
    <lineage>
        <taxon>Bacteria</taxon>
        <taxon>Bacillati</taxon>
        <taxon>Actinomycetota</taxon>
        <taxon>Actinomycetes</taxon>
        <taxon>Propionibacteriales</taxon>
        <taxon>Propionibacteriaceae</taxon>
        <taxon>Brooklawnia</taxon>
    </lineage>
</organism>
<dbReference type="CDD" id="cd06579">
    <property type="entry name" value="TM_PBP1_transp_AraH_like"/>
    <property type="match status" value="1"/>
</dbReference>
<feature type="transmembrane region" description="Helical" evidence="8">
    <location>
        <begin position="172"/>
        <end position="192"/>
    </location>
</feature>
<feature type="transmembrane region" description="Helical" evidence="8">
    <location>
        <begin position="302"/>
        <end position="321"/>
    </location>
</feature>
<feature type="transmembrane region" description="Helical" evidence="8">
    <location>
        <begin position="40"/>
        <end position="61"/>
    </location>
</feature>
<keyword evidence="6 8" id="KW-1133">Transmembrane helix</keyword>
<gene>
    <name evidence="9" type="ORF">FB473_003076</name>
</gene>
<dbReference type="EMBL" id="JAAMOZ010000003">
    <property type="protein sequence ID" value="NIH58381.1"/>
    <property type="molecule type" value="Genomic_DNA"/>
</dbReference>
<feature type="transmembrane region" description="Helical" evidence="8">
    <location>
        <begin position="68"/>
        <end position="88"/>
    </location>
</feature>
<keyword evidence="5 8" id="KW-0812">Transmembrane</keyword>
<name>A0ABX0SK60_9ACTN</name>
<feature type="transmembrane region" description="Helical" evidence="8">
    <location>
        <begin position="94"/>
        <end position="118"/>
    </location>
</feature>
<evidence type="ECO:0000313" key="10">
    <source>
        <dbReference type="Proteomes" id="UP000749311"/>
    </source>
</evidence>
<dbReference type="Pfam" id="PF02653">
    <property type="entry name" value="BPD_transp_2"/>
    <property type="match status" value="1"/>
</dbReference>
<feature type="transmembrane region" description="Helical" evidence="8">
    <location>
        <begin position="277"/>
        <end position="296"/>
    </location>
</feature>
<keyword evidence="10" id="KW-1185">Reference proteome</keyword>
<dbReference type="InterPro" id="IPR001851">
    <property type="entry name" value="ABC_transp_permease"/>
</dbReference>
<comment type="subcellular location">
    <subcellularLocation>
        <location evidence="1">Cell membrane</location>
        <topology evidence="1">Multi-pass membrane protein</topology>
    </subcellularLocation>
</comment>